<accession>A0A5C5Z1J0</accession>
<dbReference type="EMBL" id="SJPJ01000001">
    <property type="protein sequence ID" value="TWT81252.1"/>
    <property type="molecule type" value="Genomic_DNA"/>
</dbReference>
<gene>
    <name evidence="1" type="ORF">CA13_27030</name>
</gene>
<dbReference type="SUPFAM" id="SSF52091">
    <property type="entry name" value="SpoIIaa-like"/>
    <property type="match status" value="1"/>
</dbReference>
<organism evidence="1 2">
    <name type="scientific">Novipirellula herctigrandis</name>
    <dbReference type="NCBI Taxonomy" id="2527986"/>
    <lineage>
        <taxon>Bacteria</taxon>
        <taxon>Pseudomonadati</taxon>
        <taxon>Planctomycetota</taxon>
        <taxon>Planctomycetia</taxon>
        <taxon>Pirellulales</taxon>
        <taxon>Pirellulaceae</taxon>
        <taxon>Novipirellula</taxon>
    </lineage>
</organism>
<evidence type="ECO:0008006" key="3">
    <source>
        <dbReference type="Google" id="ProtNLM"/>
    </source>
</evidence>
<dbReference type="InterPro" id="IPR021866">
    <property type="entry name" value="SpoIIAA-like"/>
</dbReference>
<proteinExistence type="predicted"/>
<dbReference type="Pfam" id="PF11964">
    <property type="entry name" value="SpoIIAA-like"/>
    <property type="match status" value="1"/>
</dbReference>
<dbReference type="RefSeq" id="WP_146397079.1">
    <property type="nucleotide sequence ID" value="NZ_SJPJ01000001.1"/>
</dbReference>
<sequence length="52" mass="6093">MMKQPHCESTWLEEIACFCRPFSWGKIEYFDHSQLDEAKAWLTESLSSNSPP</sequence>
<dbReference type="AlphaFoldDB" id="A0A5C5Z1J0"/>
<evidence type="ECO:0000313" key="1">
    <source>
        <dbReference type="EMBL" id="TWT81252.1"/>
    </source>
</evidence>
<comment type="caution">
    <text evidence="1">The sequence shown here is derived from an EMBL/GenBank/DDBJ whole genome shotgun (WGS) entry which is preliminary data.</text>
</comment>
<dbReference type="OrthoDB" id="9811577at2"/>
<dbReference type="InterPro" id="IPR036513">
    <property type="entry name" value="STAS_dom_sf"/>
</dbReference>
<dbReference type="Proteomes" id="UP000315010">
    <property type="component" value="Unassembled WGS sequence"/>
</dbReference>
<keyword evidence="2" id="KW-1185">Reference proteome</keyword>
<name>A0A5C5Z1J0_9BACT</name>
<protein>
    <recommendedName>
        <fullName evidence="3">STAS/SEC14 domain-containing protein</fullName>
    </recommendedName>
</protein>
<evidence type="ECO:0000313" key="2">
    <source>
        <dbReference type="Proteomes" id="UP000315010"/>
    </source>
</evidence>
<reference evidence="1 2" key="1">
    <citation type="submission" date="2019-02" db="EMBL/GenBank/DDBJ databases">
        <title>Deep-cultivation of Planctomycetes and their phenomic and genomic characterization uncovers novel biology.</title>
        <authorList>
            <person name="Wiegand S."/>
            <person name="Jogler M."/>
            <person name="Boedeker C."/>
            <person name="Pinto D."/>
            <person name="Vollmers J."/>
            <person name="Rivas-Marin E."/>
            <person name="Kohn T."/>
            <person name="Peeters S.H."/>
            <person name="Heuer A."/>
            <person name="Rast P."/>
            <person name="Oberbeckmann S."/>
            <person name="Bunk B."/>
            <person name="Jeske O."/>
            <person name="Meyerdierks A."/>
            <person name="Storesund J.E."/>
            <person name="Kallscheuer N."/>
            <person name="Luecker S."/>
            <person name="Lage O.M."/>
            <person name="Pohl T."/>
            <person name="Merkel B.J."/>
            <person name="Hornburger P."/>
            <person name="Mueller R.-W."/>
            <person name="Bruemmer F."/>
            <person name="Labrenz M."/>
            <person name="Spormann A.M."/>
            <person name="Op Den Camp H."/>
            <person name="Overmann J."/>
            <person name="Amann R."/>
            <person name="Jetten M.S.M."/>
            <person name="Mascher T."/>
            <person name="Medema M.H."/>
            <person name="Devos D.P."/>
            <person name="Kaster A.-K."/>
            <person name="Ovreas L."/>
            <person name="Rohde M."/>
            <person name="Galperin M.Y."/>
            <person name="Jogler C."/>
        </authorList>
    </citation>
    <scope>NUCLEOTIDE SEQUENCE [LARGE SCALE GENOMIC DNA]</scope>
    <source>
        <strain evidence="1 2">CA13</strain>
    </source>
</reference>